<dbReference type="RefSeq" id="WP_271715333.1">
    <property type="nucleotide sequence ID" value="NZ_AP024169.1"/>
</dbReference>
<dbReference type="InterPro" id="IPR032466">
    <property type="entry name" value="Metal_Hydrolase"/>
</dbReference>
<reference evidence="8 9" key="1">
    <citation type="submission" date="2020-11" db="EMBL/GenBank/DDBJ databases">
        <title>Draft genome sequencing of a Lachnospiraceae strain isolated from anoxic soil subjected to BSD treatment.</title>
        <authorList>
            <person name="Uek A."/>
            <person name="Tonouchi A."/>
        </authorList>
    </citation>
    <scope>NUCLEOTIDE SEQUENCE [LARGE SCALE GENOMIC DNA]</scope>
    <source>
        <strain evidence="8 9">TB5</strain>
    </source>
</reference>
<dbReference type="InterPro" id="IPR006330">
    <property type="entry name" value="Ado/ade_deaminase"/>
</dbReference>
<comment type="similarity">
    <text evidence="2">Belongs to the metallo-dependent hydrolases superfamily. Adenosine and AMP deaminases family.</text>
</comment>
<dbReference type="AlphaFoldDB" id="A0A7R7EJN9"/>
<dbReference type="NCBIfam" id="TIGR01430">
    <property type="entry name" value="aden_deam"/>
    <property type="match status" value="1"/>
</dbReference>
<gene>
    <name evidence="8" type="primary">add</name>
    <name evidence="8" type="ORF">bsdtb5_13810</name>
</gene>
<accession>A0A7R7EJN9</accession>
<dbReference type="KEGG" id="ahb:bsdtb5_13810"/>
<dbReference type="EC" id="3.5.4.4" evidence="3"/>
<dbReference type="GO" id="GO:0005829">
    <property type="term" value="C:cytosol"/>
    <property type="evidence" value="ECO:0007669"/>
    <property type="project" value="TreeGrafter"/>
</dbReference>
<evidence type="ECO:0000256" key="4">
    <source>
        <dbReference type="ARBA" id="ARBA00022723"/>
    </source>
</evidence>
<keyword evidence="9" id="KW-1185">Reference proteome</keyword>
<dbReference type="InterPro" id="IPR001365">
    <property type="entry name" value="A_deaminase_dom"/>
</dbReference>
<evidence type="ECO:0000256" key="5">
    <source>
        <dbReference type="ARBA" id="ARBA00022801"/>
    </source>
</evidence>
<dbReference type="PANTHER" id="PTHR11409">
    <property type="entry name" value="ADENOSINE DEAMINASE"/>
    <property type="match status" value="1"/>
</dbReference>
<comment type="cofactor">
    <cofactor evidence="1">
        <name>Zn(2+)</name>
        <dbReference type="ChEBI" id="CHEBI:29105"/>
    </cofactor>
</comment>
<keyword evidence="6" id="KW-0862">Zinc</keyword>
<evidence type="ECO:0000256" key="2">
    <source>
        <dbReference type="ARBA" id="ARBA00006676"/>
    </source>
</evidence>
<evidence type="ECO:0000313" key="8">
    <source>
        <dbReference type="EMBL" id="BCN30086.1"/>
    </source>
</evidence>
<evidence type="ECO:0000256" key="3">
    <source>
        <dbReference type="ARBA" id="ARBA00012784"/>
    </source>
</evidence>
<name>A0A7R7EJN9_9FIRM</name>
<keyword evidence="4" id="KW-0479">Metal-binding</keyword>
<keyword evidence="5" id="KW-0378">Hydrolase</keyword>
<evidence type="ECO:0000256" key="1">
    <source>
        <dbReference type="ARBA" id="ARBA00001947"/>
    </source>
</evidence>
<dbReference type="GO" id="GO:0046103">
    <property type="term" value="P:inosine biosynthetic process"/>
    <property type="evidence" value="ECO:0007669"/>
    <property type="project" value="TreeGrafter"/>
</dbReference>
<dbReference type="GO" id="GO:0004000">
    <property type="term" value="F:adenosine deaminase activity"/>
    <property type="evidence" value="ECO:0007669"/>
    <property type="project" value="UniProtKB-ARBA"/>
</dbReference>
<dbReference type="GO" id="GO:0046872">
    <property type="term" value="F:metal ion binding"/>
    <property type="evidence" value="ECO:0007669"/>
    <property type="project" value="UniProtKB-KW"/>
</dbReference>
<dbReference type="GO" id="GO:0043103">
    <property type="term" value="P:hypoxanthine salvage"/>
    <property type="evidence" value="ECO:0007669"/>
    <property type="project" value="TreeGrafter"/>
</dbReference>
<dbReference type="SUPFAM" id="SSF51556">
    <property type="entry name" value="Metallo-dependent hydrolases"/>
    <property type="match status" value="1"/>
</dbReference>
<proteinExistence type="inferred from homology"/>
<feature type="domain" description="Adenosine deaminase" evidence="7">
    <location>
        <begin position="10"/>
        <end position="329"/>
    </location>
</feature>
<evidence type="ECO:0000259" key="7">
    <source>
        <dbReference type="Pfam" id="PF00962"/>
    </source>
</evidence>
<dbReference type="Pfam" id="PF00962">
    <property type="entry name" value="A_deaminase"/>
    <property type="match status" value="1"/>
</dbReference>
<sequence>MQKEWIEQLPKVDLHCHLDGSISIDAMELIMKDYAVKMSSEEIRARLQASEDCTNLTEYLQKFDLPLKYLQSEKALRLATHQLLKDAANENIRYIEVRFAPMSHVNEGLSCKNVIESVLSGLEEAKKQYNIQASVIVCAMRHYSLKNNMDMLTCAREYLNDGVCALDLAGDEIAHPTREQRELFIRAKELHMPFTIHSGECGNTENIREALALGAKRIGHGIAMKQDIQLMKECRDQRIGIEMCPTSNIQTKAVRAWKEYPLNLYLDQGLLATINTDNRTVSNTDMNRELLRVSGQLESDEETMLKLLHNAVEISFADDSIKHNILKELGAF</sequence>
<evidence type="ECO:0000256" key="6">
    <source>
        <dbReference type="ARBA" id="ARBA00022833"/>
    </source>
</evidence>
<dbReference type="Gene3D" id="3.20.20.140">
    <property type="entry name" value="Metal-dependent hydrolases"/>
    <property type="match status" value="1"/>
</dbReference>
<dbReference type="PANTHER" id="PTHR11409:SF43">
    <property type="entry name" value="ADENOSINE DEAMINASE"/>
    <property type="match status" value="1"/>
</dbReference>
<organism evidence="8 9">
    <name type="scientific">Anaeromicropila herbilytica</name>
    <dbReference type="NCBI Taxonomy" id="2785025"/>
    <lineage>
        <taxon>Bacteria</taxon>
        <taxon>Bacillati</taxon>
        <taxon>Bacillota</taxon>
        <taxon>Clostridia</taxon>
        <taxon>Lachnospirales</taxon>
        <taxon>Lachnospiraceae</taxon>
        <taxon>Anaeromicropila</taxon>
    </lineage>
</organism>
<protein>
    <recommendedName>
        <fullName evidence="3">adenosine deaminase</fullName>
        <ecNumber evidence="3">3.5.4.4</ecNumber>
    </recommendedName>
</protein>
<dbReference type="GO" id="GO:0006154">
    <property type="term" value="P:adenosine catabolic process"/>
    <property type="evidence" value="ECO:0007669"/>
    <property type="project" value="TreeGrafter"/>
</dbReference>
<dbReference type="Proteomes" id="UP000595897">
    <property type="component" value="Chromosome"/>
</dbReference>
<dbReference type="EMBL" id="AP024169">
    <property type="protein sequence ID" value="BCN30086.1"/>
    <property type="molecule type" value="Genomic_DNA"/>
</dbReference>
<evidence type="ECO:0000313" key="9">
    <source>
        <dbReference type="Proteomes" id="UP000595897"/>
    </source>
</evidence>